<evidence type="ECO:0000256" key="1">
    <source>
        <dbReference type="ARBA" id="ARBA00023015"/>
    </source>
</evidence>
<comment type="caution">
    <text evidence="7">The sequence shown here is derived from an EMBL/GenBank/DDBJ whole genome shotgun (WGS) entry which is preliminary data.</text>
</comment>
<dbReference type="HOGENOM" id="CLU_1147099_0_0_1"/>
<dbReference type="EMBL" id="AMGX01000007">
    <property type="protein sequence ID" value="EXJ71790.1"/>
    <property type="molecule type" value="Genomic_DNA"/>
</dbReference>
<reference evidence="7 8" key="1">
    <citation type="submission" date="2013-03" db="EMBL/GenBank/DDBJ databases">
        <title>The Genome Sequence of Cladophialophora psammophila CBS 110553.</title>
        <authorList>
            <consortium name="The Broad Institute Genomics Platform"/>
            <person name="Cuomo C."/>
            <person name="de Hoog S."/>
            <person name="Gorbushina A."/>
            <person name="Walker B."/>
            <person name="Young S.K."/>
            <person name="Zeng Q."/>
            <person name="Gargeya S."/>
            <person name="Fitzgerald M."/>
            <person name="Haas B."/>
            <person name="Abouelleil A."/>
            <person name="Allen A.W."/>
            <person name="Alvarado L."/>
            <person name="Arachchi H.M."/>
            <person name="Berlin A.M."/>
            <person name="Chapman S.B."/>
            <person name="Gainer-Dewar J."/>
            <person name="Goldberg J."/>
            <person name="Griggs A."/>
            <person name="Gujja S."/>
            <person name="Hansen M."/>
            <person name="Howarth C."/>
            <person name="Imamovic A."/>
            <person name="Ireland A."/>
            <person name="Larimer J."/>
            <person name="McCowan C."/>
            <person name="Murphy C."/>
            <person name="Pearson M."/>
            <person name="Poon T.W."/>
            <person name="Priest M."/>
            <person name="Roberts A."/>
            <person name="Saif S."/>
            <person name="Shea T."/>
            <person name="Sisk P."/>
            <person name="Sykes S."/>
            <person name="Wortman J."/>
            <person name="Nusbaum C."/>
            <person name="Birren B."/>
        </authorList>
    </citation>
    <scope>NUCLEOTIDE SEQUENCE [LARGE SCALE GENOMIC DNA]</scope>
    <source>
        <strain evidence="7 8">CBS 110553</strain>
    </source>
</reference>
<keyword evidence="2" id="KW-0238">DNA-binding</keyword>
<dbReference type="AlphaFoldDB" id="W9X3A1"/>
<dbReference type="RefSeq" id="XP_007744389.1">
    <property type="nucleotide sequence ID" value="XM_007746199.1"/>
</dbReference>
<evidence type="ECO:0000256" key="5">
    <source>
        <dbReference type="SAM" id="MobiDB-lite"/>
    </source>
</evidence>
<dbReference type="Proteomes" id="UP000019471">
    <property type="component" value="Unassembled WGS sequence"/>
</dbReference>
<dbReference type="PANTHER" id="PTHR47424">
    <property type="entry name" value="REGULATORY PROTEIN GAL4"/>
    <property type="match status" value="1"/>
</dbReference>
<evidence type="ECO:0000256" key="2">
    <source>
        <dbReference type="ARBA" id="ARBA00023125"/>
    </source>
</evidence>
<dbReference type="PANTHER" id="PTHR47424:SF3">
    <property type="entry name" value="REGULATORY PROTEIN GAL4"/>
    <property type="match status" value="1"/>
</dbReference>
<name>W9X3A1_9EURO</name>
<feature type="region of interest" description="Disordered" evidence="5">
    <location>
        <begin position="1"/>
        <end position="21"/>
    </location>
</feature>
<feature type="domain" description="Xylanolytic transcriptional activator regulatory" evidence="6">
    <location>
        <begin position="158"/>
        <end position="233"/>
    </location>
</feature>
<dbReference type="InterPro" id="IPR051127">
    <property type="entry name" value="Fungal_SecMet_Regulators"/>
</dbReference>
<dbReference type="GO" id="GO:0006351">
    <property type="term" value="P:DNA-templated transcription"/>
    <property type="evidence" value="ECO:0007669"/>
    <property type="project" value="InterPro"/>
</dbReference>
<keyword evidence="3" id="KW-0804">Transcription</keyword>
<dbReference type="GeneID" id="19190316"/>
<keyword evidence="4" id="KW-0539">Nucleus</keyword>
<dbReference type="InterPro" id="IPR007219">
    <property type="entry name" value="XnlR_reg_dom"/>
</dbReference>
<proteinExistence type="predicted"/>
<protein>
    <recommendedName>
        <fullName evidence="6">Xylanolytic transcriptional activator regulatory domain-containing protein</fullName>
    </recommendedName>
</protein>
<dbReference type="SMART" id="SM00906">
    <property type="entry name" value="Fungal_trans"/>
    <property type="match status" value="1"/>
</dbReference>
<keyword evidence="8" id="KW-1185">Reference proteome</keyword>
<sequence>MDSPSPTPIEDRSSPNEPAQPAEAWEIHSETSLERFSVEDAVQCLDTFQDVFGALHPLPQLEKIRLSLPSLLRSAKRSLWSQPTTPGHCGLLEMLKIILGIALVAQTGGRTKLSDTLYRSVEPTLVSAVFQHSISHDFRALLLLVAMYHFSNEDLVLGSRAIMYAARTAVEEGLYRIEKLSVIVPDEKERQAIIRQLWSLFVLDRQFNFAAGLPHHLNDGDVDLPPPASPPPMLCRAILLMG</sequence>
<evidence type="ECO:0000313" key="8">
    <source>
        <dbReference type="Proteomes" id="UP000019471"/>
    </source>
</evidence>
<dbReference type="CDD" id="cd12148">
    <property type="entry name" value="fungal_TF_MHR"/>
    <property type="match status" value="1"/>
</dbReference>
<evidence type="ECO:0000256" key="4">
    <source>
        <dbReference type="ARBA" id="ARBA00023242"/>
    </source>
</evidence>
<evidence type="ECO:0000256" key="3">
    <source>
        <dbReference type="ARBA" id="ARBA00023163"/>
    </source>
</evidence>
<accession>W9X3A1</accession>
<dbReference type="STRING" id="1182543.W9X3A1"/>
<dbReference type="OrthoDB" id="2123952at2759"/>
<dbReference type="GO" id="GO:0003677">
    <property type="term" value="F:DNA binding"/>
    <property type="evidence" value="ECO:0007669"/>
    <property type="project" value="UniProtKB-KW"/>
</dbReference>
<evidence type="ECO:0000313" key="7">
    <source>
        <dbReference type="EMBL" id="EXJ71790.1"/>
    </source>
</evidence>
<organism evidence="7 8">
    <name type="scientific">Cladophialophora psammophila CBS 110553</name>
    <dbReference type="NCBI Taxonomy" id="1182543"/>
    <lineage>
        <taxon>Eukaryota</taxon>
        <taxon>Fungi</taxon>
        <taxon>Dikarya</taxon>
        <taxon>Ascomycota</taxon>
        <taxon>Pezizomycotina</taxon>
        <taxon>Eurotiomycetes</taxon>
        <taxon>Chaetothyriomycetidae</taxon>
        <taxon>Chaetothyriales</taxon>
        <taxon>Herpotrichiellaceae</taxon>
        <taxon>Cladophialophora</taxon>
    </lineage>
</organism>
<gene>
    <name evidence="7" type="ORF">A1O5_05600</name>
</gene>
<dbReference type="GO" id="GO:0008270">
    <property type="term" value="F:zinc ion binding"/>
    <property type="evidence" value="ECO:0007669"/>
    <property type="project" value="InterPro"/>
</dbReference>
<keyword evidence="1" id="KW-0805">Transcription regulation</keyword>
<evidence type="ECO:0000259" key="6">
    <source>
        <dbReference type="SMART" id="SM00906"/>
    </source>
</evidence>